<evidence type="ECO:0000313" key="1">
    <source>
        <dbReference type="EMBL" id="GEP12544.1"/>
    </source>
</evidence>
<gene>
    <name evidence="1" type="ORF">MGN01_43890</name>
</gene>
<dbReference type="RefSeq" id="WP_147048899.1">
    <property type="nucleotide sequence ID" value="NZ_BJZV01000046.1"/>
</dbReference>
<accession>A0A512JRG5</accession>
<reference evidence="1 2" key="1">
    <citation type="submission" date="2019-07" db="EMBL/GenBank/DDBJ databases">
        <title>Whole genome shotgun sequence of Methylobacterium gnaphalii NBRC 107716.</title>
        <authorList>
            <person name="Hosoyama A."/>
            <person name="Uohara A."/>
            <person name="Ohji S."/>
            <person name="Ichikawa N."/>
        </authorList>
    </citation>
    <scope>NUCLEOTIDE SEQUENCE [LARGE SCALE GENOMIC DNA]</scope>
    <source>
        <strain evidence="1 2">NBRC 107716</strain>
    </source>
</reference>
<protein>
    <submittedName>
        <fullName evidence="1">Uncharacterized protein</fullName>
    </submittedName>
</protein>
<proteinExistence type="predicted"/>
<name>A0A512JRG5_9HYPH</name>
<comment type="caution">
    <text evidence="1">The sequence shown here is derived from an EMBL/GenBank/DDBJ whole genome shotgun (WGS) entry which is preliminary data.</text>
</comment>
<sequence>MNDKELIDAIVQGAQTQTAQVAQERNRVAASQQALLDQRAKAKAHLPAFESEFGKLIESINVATAAGGIRLSVSKAPAIGDLTRVDPSTLSTITVSVERGSRSTWRQTMTLKVRQGGTAEVTHQGIHTEIAKPTLDILNSPIDDFRRAVLLFFRAATQPVV</sequence>
<dbReference type="Proteomes" id="UP000321750">
    <property type="component" value="Unassembled WGS sequence"/>
</dbReference>
<dbReference type="EMBL" id="BJZV01000046">
    <property type="protein sequence ID" value="GEP12544.1"/>
    <property type="molecule type" value="Genomic_DNA"/>
</dbReference>
<keyword evidence="2" id="KW-1185">Reference proteome</keyword>
<dbReference type="AlphaFoldDB" id="A0A512JRG5"/>
<evidence type="ECO:0000313" key="2">
    <source>
        <dbReference type="Proteomes" id="UP000321750"/>
    </source>
</evidence>
<organism evidence="1 2">
    <name type="scientific">Methylobacterium gnaphalii</name>
    <dbReference type="NCBI Taxonomy" id="1010610"/>
    <lineage>
        <taxon>Bacteria</taxon>
        <taxon>Pseudomonadati</taxon>
        <taxon>Pseudomonadota</taxon>
        <taxon>Alphaproteobacteria</taxon>
        <taxon>Hyphomicrobiales</taxon>
        <taxon>Methylobacteriaceae</taxon>
        <taxon>Methylobacterium</taxon>
    </lineage>
</organism>